<dbReference type="AlphaFoldDB" id="A0A427ARV7"/>
<evidence type="ECO:0000313" key="3">
    <source>
        <dbReference type="Proteomes" id="UP000287651"/>
    </source>
</evidence>
<feature type="non-terminal residue" evidence="2">
    <location>
        <position position="1"/>
    </location>
</feature>
<sequence length="66" mass="7251">DWKPSVSITTTPPLVPSAAPGRSALRVRDRRCRPRPRPHGGESLLPLHLSLPFPIFYAAGPRPDLC</sequence>
<dbReference type="Proteomes" id="UP000287651">
    <property type="component" value="Unassembled WGS sequence"/>
</dbReference>
<proteinExistence type="predicted"/>
<organism evidence="2 3">
    <name type="scientific">Ensete ventricosum</name>
    <name type="common">Abyssinian banana</name>
    <name type="synonym">Musa ensete</name>
    <dbReference type="NCBI Taxonomy" id="4639"/>
    <lineage>
        <taxon>Eukaryota</taxon>
        <taxon>Viridiplantae</taxon>
        <taxon>Streptophyta</taxon>
        <taxon>Embryophyta</taxon>
        <taxon>Tracheophyta</taxon>
        <taxon>Spermatophyta</taxon>
        <taxon>Magnoliopsida</taxon>
        <taxon>Liliopsida</taxon>
        <taxon>Zingiberales</taxon>
        <taxon>Musaceae</taxon>
        <taxon>Ensete</taxon>
    </lineage>
</organism>
<evidence type="ECO:0000256" key="1">
    <source>
        <dbReference type="SAM" id="MobiDB-lite"/>
    </source>
</evidence>
<feature type="compositionally biased region" description="Polar residues" evidence="1">
    <location>
        <begin position="1"/>
        <end position="12"/>
    </location>
</feature>
<evidence type="ECO:0000313" key="2">
    <source>
        <dbReference type="EMBL" id="RRT78927.1"/>
    </source>
</evidence>
<name>A0A427ARV7_ENSVE</name>
<protein>
    <submittedName>
        <fullName evidence="2">Uncharacterized protein</fullName>
    </submittedName>
</protein>
<reference evidence="2 3" key="1">
    <citation type="journal article" date="2014" name="Agronomy (Basel)">
        <title>A Draft Genome Sequence for Ensete ventricosum, the Drought-Tolerant Tree Against Hunger.</title>
        <authorList>
            <person name="Harrison J."/>
            <person name="Moore K.A."/>
            <person name="Paszkiewicz K."/>
            <person name="Jones T."/>
            <person name="Grant M."/>
            <person name="Ambacheew D."/>
            <person name="Muzemil S."/>
            <person name="Studholme D.J."/>
        </authorList>
    </citation>
    <scope>NUCLEOTIDE SEQUENCE [LARGE SCALE GENOMIC DNA]</scope>
</reference>
<feature type="region of interest" description="Disordered" evidence="1">
    <location>
        <begin position="1"/>
        <end position="43"/>
    </location>
</feature>
<accession>A0A427ARV7</accession>
<feature type="compositionally biased region" description="Basic residues" evidence="1">
    <location>
        <begin position="28"/>
        <end position="38"/>
    </location>
</feature>
<comment type="caution">
    <text evidence="2">The sequence shown here is derived from an EMBL/GenBank/DDBJ whole genome shotgun (WGS) entry which is preliminary data.</text>
</comment>
<gene>
    <name evidence="2" type="ORF">B296_00009468</name>
</gene>
<dbReference type="EMBL" id="AMZH03001549">
    <property type="protein sequence ID" value="RRT78927.1"/>
    <property type="molecule type" value="Genomic_DNA"/>
</dbReference>